<feature type="compositionally biased region" description="Basic and acidic residues" evidence="1">
    <location>
        <begin position="286"/>
        <end position="295"/>
    </location>
</feature>
<evidence type="ECO:0000256" key="1">
    <source>
        <dbReference type="SAM" id="MobiDB-lite"/>
    </source>
</evidence>
<feature type="compositionally biased region" description="Basic and acidic residues" evidence="1">
    <location>
        <begin position="665"/>
        <end position="683"/>
    </location>
</feature>
<accession>A0ABD0YSA4</accession>
<feature type="compositionally biased region" description="Basic and acidic residues" evidence="1">
    <location>
        <begin position="720"/>
        <end position="730"/>
    </location>
</feature>
<feature type="compositionally biased region" description="Basic and acidic residues" evidence="1">
    <location>
        <begin position="559"/>
        <end position="582"/>
    </location>
</feature>
<comment type="caution">
    <text evidence="2">The sequence shown here is derived from an EMBL/GenBank/DDBJ whole genome shotgun (WGS) entry which is preliminary data.</text>
</comment>
<feature type="compositionally biased region" description="Basic and acidic residues" evidence="1">
    <location>
        <begin position="475"/>
        <end position="491"/>
    </location>
</feature>
<feature type="compositionally biased region" description="Polar residues" evidence="1">
    <location>
        <begin position="337"/>
        <end position="352"/>
    </location>
</feature>
<feature type="compositionally biased region" description="Basic and acidic residues" evidence="1">
    <location>
        <begin position="701"/>
        <end position="710"/>
    </location>
</feature>
<sequence>MALNAEKNSNAPLVQSEPTVGVKSARNKLCNLECFKNTLKCKLRQLSRVGSRGQAADTFLMSSLKSDLKVLKYNNEEVKRKQHASKIVMDSMQSKLELLEKQLFGEKVESKEGKHSSKGTVQLSGKKLANMKRIIECAKCNVLRELCAEKNGEGSADSSEMLIKVLKCIVLIDREIVDMQMYHHNSQAEPHLSSSWTSYEKSQSTNYLIVKEQGDGHGDRGKHYSKTWQAKTREEPVEDASSKKFGSEKSEQAKTGLSGPGIFASNHHVDYSKAVSREAVSQKSTAESKSKDKSRSTQVELSDEQKDIKGSSTDTHKELEFSIASHSKGEALEAGSVHSTPIKQSQSEQNNLPEKGASSVERTPSIESDHQVPVLLDQPTPQTDHGSRKSSNERVSKTSSKLQDDNSKLGSSRSGEKIEEAEVLKEVSETPSDERKSRTEESQAENETPSKTDRSRPYIYSVPSLKTSVGSHKISPHESTSRVRIRENAEKRRSRRKSRPPTDADEKVQFNMGKGERKPTGSEGFRRDKKSLVEKPEGTRRWSIGRKSVAGISQRSSPRRSETAKDRQAEDETPVESEKLRTIDYSVHTNKSTVDRYKTSWQDTNERKSSGGSRLQTDSAKEKIVPDVKSGIQGVSGDKSEINTTKSWPLKQKSGAALPHRSSPRRAESAEDKKTNNETREGSQKSAQKKVSSGTQVDATSSKEDKSHFTDDEEQVDVIRTNKELKDKSTSYDSFLLNQDKGEKKEGS</sequence>
<evidence type="ECO:0000313" key="2">
    <source>
        <dbReference type="EMBL" id="KAL1138124.1"/>
    </source>
</evidence>
<feature type="compositionally biased region" description="Basic and acidic residues" evidence="1">
    <location>
        <begin position="212"/>
        <end position="222"/>
    </location>
</feature>
<dbReference type="EMBL" id="JBFDAA010000004">
    <property type="protein sequence ID" value="KAL1138124.1"/>
    <property type="molecule type" value="Genomic_DNA"/>
</dbReference>
<feature type="compositionally biased region" description="Polar residues" evidence="1">
    <location>
        <begin position="684"/>
        <end position="700"/>
    </location>
</feature>
<feature type="region of interest" description="Disordered" evidence="1">
    <location>
        <begin position="212"/>
        <end position="748"/>
    </location>
</feature>
<reference evidence="2 3" key="1">
    <citation type="submission" date="2024-07" db="EMBL/GenBank/DDBJ databases">
        <title>Chromosome-level genome assembly of the water stick insect Ranatra chinensis (Heteroptera: Nepidae).</title>
        <authorList>
            <person name="Liu X."/>
        </authorList>
    </citation>
    <scope>NUCLEOTIDE SEQUENCE [LARGE SCALE GENOMIC DNA]</scope>
    <source>
        <strain evidence="2">Cailab_2021Rc</strain>
        <tissue evidence="2">Muscle</tissue>
    </source>
</reference>
<evidence type="ECO:0000313" key="3">
    <source>
        <dbReference type="Proteomes" id="UP001558652"/>
    </source>
</evidence>
<dbReference type="Proteomes" id="UP001558652">
    <property type="component" value="Unassembled WGS sequence"/>
</dbReference>
<feature type="compositionally biased region" description="Basic and acidic residues" evidence="1">
    <location>
        <begin position="500"/>
        <end position="540"/>
    </location>
</feature>
<organism evidence="2 3">
    <name type="scientific">Ranatra chinensis</name>
    <dbReference type="NCBI Taxonomy" id="642074"/>
    <lineage>
        <taxon>Eukaryota</taxon>
        <taxon>Metazoa</taxon>
        <taxon>Ecdysozoa</taxon>
        <taxon>Arthropoda</taxon>
        <taxon>Hexapoda</taxon>
        <taxon>Insecta</taxon>
        <taxon>Pterygota</taxon>
        <taxon>Neoptera</taxon>
        <taxon>Paraneoptera</taxon>
        <taxon>Hemiptera</taxon>
        <taxon>Heteroptera</taxon>
        <taxon>Panheteroptera</taxon>
        <taxon>Nepomorpha</taxon>
        <taxon>Nepidae</taxon>
        <taxon>Ranatrinae</taxon>
        <taxon>Ranatra</taxon>
    </lineage>
</organism>
<protein>
    <submittedName>
        <fullName evidence="2">Uncharacterized protein</fullName>
    </submittedName>
</protein>
<gene>
    <name evidence="2" type="ORF">AAG570_009816</name>
</gene>
<feature type="compositionally biased region" description="Basic and acidic residues" evidence="1">
    <location>
        <begin position="593"/>
        <end position="609"/>
    </location>
</feature>
<keyword evidence="3" id="KW-1185">Reference proteome</keyword>
<name>A0ABD0YSA4_9HEMI</name>
<feature type="compositionally biased region" description="Basic and acidic residues" evidence="1">
    <location>
        <begin position="414"/>
        <end position="441"/>
    </location>
</feature>
<feature type="compositionally biased region" description="Basic and acidic residues" evidence="1">
    <location>
        <begin position="303"/>
        <end position="320"/>
    </location>
</feature>
<feature type="compositionally biased region" description="Basic and acidic residues" evidence="1">
    <location>
        <begin position="231"/>
        <end position="252"/>
    </location>
</feature>
<proteinExistence type="predicted"/>
<feature type="compositionally biased region" description="Basic and acidic residues" evidence="1">
    <location>
        <begin position="385"/>
        <end position="407"/>
    </location>
</feature>
<dbReference type="AlphaFoldDB" id="A0ABD0YSA4"/>